<dbReference type="AlphaFoldDB" id="A0A1V4D1G6"/>
<feature type="region of interest" description="Disordered" evidence="3">
    <location>
        <begin position="200"/>
        <end position="222"/>
    </location>
</feature>
<evidence type="ECO:0000313" key="4">
    <source>
        <dbReference type="EMBL" id="OPF76713.1"/>
    </source>
</evidence>
<dbReference type="Proteomes" id="UP000033615">
    <property type="component" value="Unassembled WGS sequence"/>
</dbReference>
<dbReference type="Pfam" id="PF02615">
    <property type="entry name" value="Ldh_2"/>
    <property type="match status" value="1"/>
</dbReference>
<proteinExistence type="inferred from homology"/>
<evidence type="ECO:0000256" key="3">
    <source>
        <dbReference type="SAM" id="MobiDB-lite"/>
    </source>
</evidence>
<dbReference type="InterPro" id="IPR043143">
    <property type="entry name" value="Mal/L-sulf/L-lact_DH-like_NADP"/>
</dbReference>
<evidence type="ECO:0008006" key="6">
    <source>
        <dbReference type="Google" id="ProtNLM"/>
    </source>
</evidence>
<reference evidence="4" key="1">
    <citation type="submission" date="2016-12" db="EMBL/GenBank/DDBJ databases">
        <title>Genome sequence of Streptomyces antioxidans MUSC 164.</title>
        <authorList>
            <person name="Lee L.-H."/>
            <person name="Ser H.-L."/>
        </authorList>
    </citation>
    <scope>NUCLEOTIDE SEQUENCE [LARGE SCALE GENOMIC DNA]</scope>
    <source>
        <strain evidence="4">MUSC 164</strain>
    </source>
</reference>
<dbReference type="SUPFAM" id="SSF89733">
    <property type="entry name" value="L-sulfolactate dehydrogenase-like"/>
    <property type="match status" value="1"/>
</dbReference>
<keyword evidence="2" id="KW-0560">Oxidoreductase</keyword>
<dbReference type="InterPro" id="IPR043144">
    <property type="entry name" value="Mal/L-sulf/L-lact_DH-like_ah"/>
</dbReference>
<dbReference type="EMBL" id="LAKD02000057">
    <property type="protein sequence ID" value="OPF76713.1"/>
    <property type="molecule type" value="Genomic_DNA"/>
</dbReference>
<dbReference type="OrthoDB" id="924592at2"/>
<comment type="similarity">
    <text evidence="1">Belongs to the LDH2/MDH2 oxidoreductase family.</text>
</comment>
<evidence type="ECO:0000256" key="2">
    <source>
        <dbReference type="ARBA" id="ARBA00023002"/>
    </source>
</evidence>
<dbReference type="PANTHER" id="PTHR11091:SF0">
    <property type="entry name" value="MALATE DEHYDROGENASE"/>
    <property type="match status" value="1"/>
</dbReference>
<dbReference type="InterPro" id="IPR003767">
    <property type="entry name" value="Malate/L-lactate_DH-like"/>
</dbReference>
<name>A0A1V4D1G6_9ACTN</name>
<comment type="caution">
    <text evidence="4">The sequence shown here is derived from an EMBL/GenBank/DDBJ whole genome shotgun (WGS) entry which is preliminary data.</text>
</comment>
<evidence type="ECO:0000256" key="1">
    <source>
        <dbReference type="ARBA" id="ARBA00006056"/>
    </source>
</evidence>
<accession>A0A1V4D1G6</accession>
<gene>
    <name evidence="4" type="ORF">VT50_0222980</name>
</gene>
<evidence type="ECO:0000313" key="5">
    <source>
        <dbReference type="Proteomes" id="UP000033615"/>
    </source>
</evidence>
<sequence length="342" mass="36482">MQDVLYFHTEELHKRAREALETAGAPPDISDLVAKVLVDADVRGHPSHGVALLPLYLTRMRKGGIKARARPSWTQLSETAALVEGRGGFGQLAADAAARNCARSAARQGLAAVGIRGNNHIGMLAAYRQHFIAPDIIGLLMNISGPSVSAPGAQRATLGNNAVCLIVPRRRQNPFIVDFATGTVACGKIRTAALHGEPVPPEWLLDNKGQPSTDPEDLDRGGSVPVFGGHKGLGLSLMIEVLAGILVAGTVSPLVHRQRHKPSHTMGCSQLFLGFRSDLFGQEGRHELLDVLSTTVRDGYDTTVSEPYFPEQREQTSMKAAEETGVPVPSAVAAELGWAAHL</sequence>
<organism evidence="4 5">
    <name type="scientific">Streptomyces antioxidans</name>
    <dbReference type="NCBI Taxonomy" id="1507734"/>
    <lineage>
        <taxon>Bacteria</taxon>
        <taxon>Bacillati</taxon>
        <taxon>Actinomycetota</taxon>
        <taxon>Actinomycetes</taxon>
        <taxon>Kitasatosporales</taxon>
        <taxon>Streptomycetaceae</taxon>
        <taxon>Streptomyces</taxon>
    </lineage>
</organism>
<keyword evidence="5" id="KW-1185">Reference proteome</keyword>
<dbReference type="RefSeq" id="WP_075200322.1">
    <property type="nucleotide sequence ID" value="NZ_LAKD02000057.1"/>
</dbReference>
<dbReference type="PANTHER" id="PTHR11091">
    <property type="entry name" value="OXIDOREDUCTASE-RELATED"/>
    <property type="match status" value="1"/>
</dbReference>
<dbReference type="InterPro" id="IPR036111">
    <property type="entry name" value="Mal/L-sulfo/L-lacto_DH-like_sf"/>
</dbReference>
<protein>
    <recommendedName>
        <fullName evidence="6">Lactate dehydrogenase</fullName>
    </recommendedName>
</protein>
<dbReference type="Gene3D" id="3.30.1370.60">
    <property type="entry name" value="Hypothetical oxidoreductase yiak, domain 2"/>
    <property type="match status" value="1"/>
</dbReference>
<dbReference type="Gene3D" id="1.10.1530.10">
    <property type="match status" value="1"/>
</dbReference>
<dbReference type="GO" id="GO:0016491">
    <property type="term" value="F:oxidoreductase activity"/>
    <property type="evidence" value="ECO:0007669"/>
    <property type="project" value="UniProtKB-KW"/>
</dbReference>